<gene>
    <name evidence="2" type="ORF">B0T23DRAFT_74751</name>
</gene>
<evidence type="ECO:0000313" key="3">
    <source>
        <dbReference type="Proteomes" id="UP001285908"/>
    </source>
</evidence>
<name>A0AAJ0ICA2_9PEZI</name>
<keyword evidence="3" id="KW-1185">Reference proteome</keyword>
<comment type="caution">
    <text evidence="2">The sequence shown here is derived from an EMBL/GenBank/DDBJ whole genome shotgun (WGS) entry which is preliminary data.</text>
</comment>
<keyword evidence="1" id="KW-0732">Signal</keyword>
<proteinExistence type="predicted"/>
<feature type="signal peptide" evidence="1">
    <location>
        <begin position="1"/>
        <end position="20"/>
    </location>
</feature>
<evidence type="ECO:0000256" key="1">
    <source>
        <dbReference type="SAM" id="SignalP"/>
    </source>
</evidence>
<organism evidence="2 3">
    <name type="scientific">Neurospora hispaniola</name>
    <dbReference type="NCBI Taxonomy" id="588809"/>
    <lineage>
        <taxon>Eukaryota</taxon>
        <taxon>Fungi</taxon>
        <taxon>Dikarya</taxon>
        <taxon>Ascomycota</taxon>
        <taxon>Pezizomycotina</taxon>
        <taxon>Sordariomycetes</taxon>
        <taxon>Sordariomycetidae</taxon>
        <taxon>Sordariales</taxon>
        <taxon>Sordariaceae</taxon>
        <taxon>Neurospora</taxon>
    </lineage>
</organism>
<protein>
    <recommendedName>
        <fullName evidence="4">Secreted protein</fullName>
    </recommendedName>
</protein>
<dbReference type="RefSeq" id="XP_062695353.1">
    <property type="nucleotide sequence ID" value="XM_062841736.1"/>
</dbReference>
<dbReference type="EMBL" id="JAULSX010000002">
    <property type="protein sequence ID" value="KAK3497089.1"/>
    <property type="molecule type" value="Genomic_DNA"/>
</dbReference>
<evidence type="ECO:0000313" key="2">
    <source>
        <dbReference type="EMBL" id="KAK3497089.1"/>
    </source>
</evidence>
<accession>A0AAJ0ICA2</accession>
<reference evidence="2 3" key="1">
    <citation type="journal article" date="2023" name="Mol. Phylogenet. Evol.">
        <title>Genome-scale phylogeny and comparative genomics of the fungal order Sordariales.</title>
        <authorList>
            <person name="Hensen N."/>
            <person name="Bonometti L."/>
            <person name="Westerberg I."/>
            <person name="Brannstrom I.O."/>
            <person name="Guillou S."/>
            <person name="Cros-Aarteil S."/>
            <person name="Calhoun S."/>
            <person name="Haridas S."/>
            <person name="Kuo A."/>
            <person name="Mondo S."/>
            <person name="Pangilinan J."/>
            <person name="Riley R."/>
            <person name="LaButti K."/>
            <person name="Andreopoulos B."/>
            <person name="Lipzen A."/>
            <person name="Chen C."/>
            <person name="Yan M."/>
            <person name="Daum C."/>
            <person name="Ng V."/>
            <person name="Clum A."/>
            <person name="Steindorff A."/>
            <person name="Ohm R.A."/>
            <person name="Martin F."/>
            <person name="Silar P."/>
            <person name="Natvig D.O."/>
            <person name="Lalanne C."/>
            <person name="Gautier V."/>
            <person name="Ament-Velasquez S.L."/>
            <person name="Kruys A."/>
            <person name="Hutchinson M.I."/>
            <person name="Powell A.J."/>
            <person name="Barry K."/>
            <person name="Miller A.N."/>
            <person name="Grigoriev I.V."/>
            <person name="Debuchy R."/>
            <person name="Gladieux P."/>
            <person name="Hiltunen Thoren M."/>
            <person name="Johannesson H."/>
        </authorList>
    </citation>
    <scope>NUCLEOTIDE SEQUENCE [LARGE SCALE GENOMIC DNA]</scope>
    <source>
        <strain evidence="2 3">FGSC 10403</strain>
    </source>
</reference>
<evidence type="ECO:0008006" key="4">
    <source>
        <dbReference type="Google" id="ProtNLM"/>
    </source>
</evidence>
<sequence>MMRHCLPVLLLIVQVSTTGAWCFSAMLRSWEICERGLNLAERVKLPSTRLGQGGSTPEERTEPAFRFFNFCCHVMHHTDRGSINSLSDEDFSRDGPQW</sequence>
<dbReference type="AlphaFoldDB" id="A0AAJ0ICA2"/>
<feature type="chain" id="PRO_5042575415" description="Secreted protein" evidence="1">
    <location>
        <begin position="21"/>
        <end position="98"/>
    </location>
</feature>
<dbReference type="GeneID" id="87879358"/>
<dbReference type="Proteomes" id="UP001285908">
    <property type="component" value="Unassembled WGS sequence"/>
</dbReference>